<dbReference type="InterPro" id="IPR001763">
    <property type="entry name" value="Rhodanese-like_dom"/>
</dbReference>
<keyword evidence="3" id="KW-1185">Reference proteome</keyword>
<evidence type="ECO:0000313" key="3">
    <source>
        <dbReference type="Proteomes" id="UP000700596"/>
    </source>
</evidence>
<dbReference type="AlphaFoldDB" id="A0A9P9IU89"/>
<evidence type="ECO:0000313" key="2">
    <source>
        <dbReference type="EMBL" id="KAH7132586.1"/>
    </source>
</evidence>
<dbReference type="OrthoDB" id="10259545at2759"/>
<dbReference type="SUPFAM" id="SSF52821">
    <property type="entry name" value="Rhodanese/Cell cycle control phosphatase"/>
    <property type="match status" value="1"/>
</dbReference>
<protein>
    <submittedName>
        <fullName evidence="2">Tryptophan synthase beta subunit-like PLP-dependent enzyme</fullName>
    </submittedName>
</protein>
<dbReference type="SUPFAM" id="SSF53686">
    <property type="entry name" value="Tryptophan synthase beta subunit-like PLP-dependent enzymes"/>
    <property type="match status" value="1"/>
</dbReference>
<dbReference type="InterPro" id="IPR050214">
    <property type="entry name" value="Cys_Synth/Cystath_Beta-Synth"/>
</dbReference>
<comment type="caution">
    <text evidence="2">The sequence shown here is derived from an EMBL/GenBank/DDBJ whole genome shotgun (WGS) entry which is preliminary data.</text>
</comment>
<feature type="domain" description="Rhodanese" evidence="1">
    <location>
        <begin position="432"/>
        <end position="541"/>
    </location>
</feature>
<dbReference type="Gene3D" id="3.40.50.1100">
    <property type="match status" value="2"/>
</dbReference>
<dbReference type="PROSITE" id="PS50206">
    <property type="entry name" value="RHODANESE_3"/>
    <property type="match status" value="1"/>
</dbReference>
<proteinExistence type="predicted"/>
<dbReference type="InterPro" id="IPR036052">
    <property type="entry name" value="TrpB-like_PALP_sf"/>
</dbReference>
<dbReference type="InterPro" id="IPR001926">
    <property type="entry name" value="TrpB-like_PALP"/>
</dbReference>
<name>A0A9P9IU89_9PLEO</name>
<dbReference type="Gene3D" id="3.40.250.10">
    <property type="entry name" value="Rhodanese-like domain"/>
    <property type="match status" value="1"/>
</dbReference>
<accession>A0A9P9IU89</accession>
<reference evidence="2" key="1">
    <citation type="journal article" date="2021" name="Nat. Commun.">
        <title>Genetic determinants of endophytism in the Arabidopsis root mycobiome.</title>
        <authorList>
            <person name="Mesny F."/>
            <person name="Miyauchi S."/>
            <person name="Thiergart T."/>
            <person name="Pickel B."/>
            <person name="Atanasova L."/>
            <person name="Karlsson M."/>
            <person name="Huettel B."/>
            <person name="Barry K.W."/>
            <person name="Haridas S."/>
            <person name="Chen C."/>
            <person name="Bauer D."/>
            <person name="Andreopoulos W."/>
            <person name="Pangilinan J."/>
            <person name="LaButti K."/>
            <person name="Riley R."/>
            <person name="Lipzen A."/>
            <person name="Clum A."/>
            <person name="Drula E."/>
            <person name="Henrissat B."/>
            <person name="Kohler A."/>
            <person name="Grigoriev I.V."/>
            <person name="Martin F.M."/>
            <person name="Hacquard S."/>
        </authorList>
    </citation>
    <scope>NUCLEOTIDE SEQUENCE</scope>
    <source>
        <strain evidence="2">MPI-CAGE-CH-0243</strain>
    </source>
</reference>
<organism evidence="2 3">
    <name type="scientific">Dendryphion nanum</name>
    <dbReference type="NCBI Taxonomy" id="256645"/>
    <lineage>
        <taxon>Eukaryota</taxon>
        <taxon>Fungi</taxon>
        <taxon>Dikarya</taxon>
        <taxon>Ascomycota</taxon>
        <taxon>Pezizomycotina</taxon>
        <taxon>Dothideomycetes</taxon>
        <taxon>Pleosporomycetidae</taxon>
        <taxon>Pleosporales</taxon>
        <taxon>Torulaceae</taxon>
        <taxon>Dendryphion</taxon>
    </lineage>
</organism>
<dbReference type="Pfam" id="PF00291">
    <property type="entry name" value="PALP"/>
    <property type="match status" value="1"/>
</dbReference>
<sequence>MASTNPLNVFKGPDSLAQFFDPDNNPPLPLVEIPDALNPLRKDGVRIFAKMLTQLPAQNVKSLPALRMLRNEPKAHRQRIVEASSGSTVLSQGMIARALWGHDDVHAYVTNKKHPDSLKLLRFFGINVNLYGGLAQQEPYDPKGIMSRLRKQSEEDPGICYPGQYHNDHNWKSHEQWTGSQIWKQLPEIKVFCSTVGTGGCAVGTGSYLKSRKKSVKVVGVCNVFGDPTPGPRHFPNFESSPFPWQETIDQFENVASVDSYRTSMMMSRYGLIAGPSSGEALHGLLAYLKREKEQGRLSDIVDPLTGEIPCVFVCADLPYQYMDMYYSKLSNNEFPPIRNANLLDCDQDPYDERWFLSPAEAMSVLMSHTHQPYDLTCSTPTSCLCAMPTCSVTSTPSSISSTISETSSNGSIDSSESLFSVPCCSKTVAAESTEVDILDLRPAHMYESSHLSNSHNIPLPLTMQDFFADANAIDKRWVELRTALEGEEWTWRNGRRILVLCADGDSARMATAMLRAKGKEAVCVEGGHPALFEYIHGRYDDVTREVD</sequence>
<gene>
    <name evidence="2" type="ORF">B0J11DRAFT_231165</name>
</gene>
<evidence type="ECO:0000259" key="1">
    <source>
        <dbReference type="PROSITE" id="PS50206"/>
    </source>
</evidence>
<dbReference type="InterPro" id="IPR036873">
    <property type="entry name" value="Rhodanese-like_dom_sf"/>
</dbReference>
<dbReference type="EMBL" id="JAGMWT010000003">
    <property type="protein sequence ID" value="KAH7132586.1"/>
    <property type="molecule type" value="Genomic_DNA"/>
</dbReference>
<dbReference type="PANTHER" id="PTHR10314">
    <property type="entry name" value="CYSTATHIONINE BETA-SYNTHASE"/>
    <property type="match status" value="1"/>
</dbReference>
<dbReference type="CDD" id="cd00158">
    <property type="entry name" value="RHOD"/>
    <property type="match status" value="1"/>
</dbReference>
<dbReference type="Pfam" id="PF00581">
    <property type="entry name" value="Rhodanese"/>
    <property type="match status" value="1"/>
</dbReference>
<dbReference type="Proteomes" id="UP000700596">
    <property type="component" value="Unassembled WGS sequence"/>
</dbReference>